<organism evidence="2 3">
    <name type="scientific">Alternaria alternata</name>
    <name type="common">Alternaria rot fungus</name>
    <name type="synonym">Torula alternata</name>
    <dbReference type="NCBI Taxonomy" id="5599"/>
    <lineage>
        <taxon>Eukaryota</taxon>
        <taxon>Fungi</taxon>
        <taxon>Dikarya</taxon>
        <taxon>Ascomycota</taxon>
        <taxon>Pezizomycotina</taxon>
        <taxon>Dothideomycetes</taxon>
        <taxon>Pleosporomycetidae</taxon>
        <taxon>Pleosporales</taxon>
        <taxon>Pleosporineae</taxon>
        <taxon>Pleosporaceae</taxon>
        <taxon>Alternaria</taxon>
        <taxon>Alternaria sect. Alternaria</taxon>
        <taxon>Alternaria alternata complex</taxon>
    </lineage>
</organism>
<feature type="transmembrane region" description="Helical" evidence="1">
    <location>
        <begin position="185"/>
        <end position="203"/>
    </location>
</feature>
<accession>A0A4Q4N864</accession>
<dbReference type="EMBL" id="PDXD01000028">
    <property type="protein sequence ID" value="RYN72054.1"/>
    <property type="molecule type" value="Genomic_DNA"/>
</dbReference>
<keyword evidence="1" id="KW-0472">Membrane</keyword>
<gene>
    <name evidence="2" type="ORF">AA0117_g8848</name>
</gene>
<protein>
    <submittedName>
        <fullName evidence="2">Uncharacterized protein</fullName>
    </submittedName>
</protein>
<evidence type="ECO:0000313" key="2">
    <source>
        <dbReference type="EMBL" id="RYN72054.1"/>
    </source>
</evidence>
<evidence type="ECO:0000313" key="3">
    <source>
        <dbReference type="Proteomes" id="UP000291422"/>
    </source>
</evidence>
<keyword evidence="1" id="KW-1133">Transmembrane helix</keyword>
<reference evidence="3" key="1">
    <citation type="journal article" date="2019" name="bioRxiv">
        <title>Genomics, evolutionary history and diagnostics of the Alternaria alternata species group including apple and Asian pear pathotypes.</title>
        <authorList>
            <person name="Armitage A.D."/>
            <person name="Cockerton H.M."/>
            <person name="Sreenivasaprasad S."/>
            <person name="Woodhall J.W."/>
            <person name="Lane C.R."/>
            <person name="Harrison R.J."/>
            <person name="Clarkson J.P."/>
        </authorList>
    </citation>
    <scope>NUCLEOTIDE SEQUENCE [LARGE SCALE GENOMIC DNA]</scope>
    <source>
        <strain evidence="3">FERA 1177</strain>
    </source>
</reference>
<comment type="caution">
    <text evidence="2">The sequence shown here is derived from an EMBL/GenBank/DDBJ whole genome shotgun (WGS) entry which is preliminary data.</text>
</comment>
<name>A0A4Q4N864_ALTAL</name>
<evidence type="ECO:0000256" key="1">
    <source>
        <dbReference type="SAM" id="Phobius"/>
    </source>
</evidence>
<proteinExistence type="predicted"/>
<feature type="transmembrane region" description="Helical" evidence="1">
    <location>
        <begin position="147"/>
        <end position="165"/>
    </location>
</feature>
<keyword evidence="1" id="KW-0812">Transmembrane</keyword>
<dbReference type="AlphaFoldDB" id="A0A4Q4N864"/>
<dbReference type="Proteomes" id="UP000291422">
    <property type="component" value="Unassembled WGS sequence"/>
</dbReference>
<dbReference type="VEuPathDB" id="FungiDB:CC77DRAFT_942982"/>
<sequence>MDYTMAWSMEPGYDLEVIIFLDNGRRFSVPCSGRADDKDLLTQLRMFYELQRTKRGLFELVSVKSVQRIDLVKLHNGNTAGKRLKDPLDLGRYGPYGRQSHYFENPSELDGDTIKSRLAREEVLAPPGRQRHALNIVSSWDPQMTSIVILFPIVLSLIISIVWSVVASTTFKTDVQTSTQTGFTIGSYVVTAGALLVALVAFLDSKVDAP</sequence>